<keyword evidence="2" id="KW-0560">Oxidoreductase</keyword>
<dbReference type="RefSeq" id="XP_017777390.1">
    <property type="nucleotide sequence ID" value="XM_017921901.1"/>
</dbReference>
<keyword evidence="4" id="KW-1185">Reference proteome</keyword>
<gene>
    <name evidence="5" type="primary">LOC108563277</name>
</gene>
<dbReference type="PANTHER" id="PTHR43115:SF4">
    <property type="entry name" value="DEHYDROGENASE_REDUCTASE SDR FAMILY MEMBER 11"/>
    <property type="match status" value="1"/>
</dbReference>
<dbReference type="Gene3D" id="3.40.50.720">
    <property type="entry name" value="NAD(P)-binding Rossmann-like Domain"/>
    <property type="match status" value="1"/>
</dbReference>
<comment type="similarity">
    <text evidence="1 3">Belongs to the short-chain dehydrogenases/reductases (SDR) family.</text>
</comment>
<dbReference type="Pfam" id="PF00106">
    <property type="entry name" value="adh_short"/>
    <property type="match status" value="1"/>
</dbReference>
<accession>A0ABM1MS40</accession>
<evidence type="ECO:0000313" key="5">
    <source>
        <dbReference type="RefSeq" id="XP_017777390.1"/>
    </source>
</evidence>
<dbReference type="SUPFAM" id="SSF51735">
    <property type="entry name" value="NAD(P)-binding Rossmann-fold domains"/>
    <property type="match status" value="1"/>
</dbReference>
<reference evidence="5" key="1">
    <citation type="submission" date="2025-08" db="UniProtKB">
        <authorList>
            <consortium name="RefSeq"/>
        </authorList>
    </citation>
    <scope>IDENTIFICATION</scope>
    <source>
        <tissue evidence="5">Whole Larva</tissue>
    </source>
</reference>
<evidence type="ECO:0000313" key="4">
    <source>
        <dbReference type="Proteomes" id="UP000695000"/>
    </source>
</evidence>
<name>A0ABM1MS40_NICVS</name>
<dbReference type="PANTHER" id="PTHR43115">
    <property type="entry name" value="DEHYDROGENASE/REDUCTASE SDR FAMILY MEMBER 11"/>
    <property type="match status" value="1"/>
</dbReference>
<organism evidence="4 5">
    <name type="scientific">Nicrophorus vespilloides</name>
    <name type="common">Boreal carrion beetle</name>
    <dbReference type="NCBI Taxonomy" id="110193"/>
    <lineage>
        <taxon>Eukaryota</taxon>
        <taxon>Metazoa</taxon>
        <taxon>Ecdysozoa</taxon>
        <taxon>Arthropoda</taxon>
        <taxon>Hexapoda</taxon>
        <taxon>Insecta</taxon>
        <taxon>Pterygota</taxon>
        <taxon>Neoptera</taxon>
        <taxon>Endopterygota</taxon>
        <taxon>Coleoptera</taxon>
        <taxon>Polyphaga</taxon>
        <taxon>Staphyliniformia</taxon>
        <taxon>Silphidae</taxon>
        <taxon>Nicrophorinae</taxon>
        <taxon>Nicrophorus</taxon>
    </lineage>
</organism>
<dbReference type="Proteomes" id="UP000695000">
    <property type="component" value="Unplaced"/>
</dbReference>
<sequence length="251" mass="27516">MDRWRGKVAIVTGASVGIGAAICYRLVEEGCLVVGLARRVEMVQQHAKGLQGKRGKLYAYKADLTVEEDIIKAFKWTLENVGPVHILVNNAGTVTGGTDLISGDTAKWRTVMDTNVIGLCIATREAIQIMKKRNIEGHIIHINSVTGHSTIYIPKINVYGASKYAVTNLAETLRKELIAEKINIKVSSVSPGLVDTAIIRHLCNDRKSEQIVDEAPKLESEDVADSVAYILSTPPNVHITELMIRPFGELF</sequence>
<evidence type="ECO:0000256" key="3">
    <source>
        <dbReference type="RuleBase" id="RU000363"/>
    </source>
</evidence>
<evidence type="ECO:0000256" key="2">
    <source>
        <dbReference type="ARBA" id="ARBA00023002"/>
    </source>
</evidence>
<dbReference type="InterPro" id="IPR036291">
    <property type="entry name" value="NAD(P)-bd_dom_sf"/>
</dbReference>
<dbReference type="InterPro" id="IPR002347">
    <property type="entry name" value="SDR_fam"/>
</dbReference>
<dbReference type="PRINTS" id="PR00080">
    <property type="entry name" value="SDRFAMILY"/>
</dbReference>
<evidence type="ECO:0000256" key="1">
    <source>
        <dbReference type="ARBA" id="ARBA00006484"/>
    </source>
</evidence>
<dbReference type="GeneID" id="108563277"/>
<proteinExistence type="inferred from homology"/>
<dbReference type="PRINTS" id="PR00081">
    <property type="entry name" value="GDHRDH"/>
</dbReference>
<protein>
    <submittedName>
        <fullName evidence="5">Farnesol dehydrogenase-like</fullName>
    </submittedName>
</protein>